<feature type="transmembrane region" description="Helical" evidence="1">
    <location>
        <begin position="74"/>
        <end position="91"/>
    </location>
</feature>
<dbReference type="AlphaFoldDB" id="A0A1K1NXH4"/>
<organism evidence="3 4">
    <name type="scientific">Ruminococcus flavefaciens</name>
    <dbReference type="NCBI Taxonomy" id="1265"/>
    <lineage>
        <taxon>Bacteria</taxon>
        <taxon>Bacillati</taxon>
        <taxon>Bacillota</taxon>
        <taxon>Clostridia</taxon>
        <taxon>Eubacteriales</taxon>
        <taxon>Oscillospiraceae</taxon>
        <taxon>Ruminococcus</taxon>
    </lineage>
</organism>
<feature type="transmembrane region" description="Helical" evidence="1">
    <location>
        <begin position="98"/>
        <end position="120"/>
    </location>
</feature>
<feature type="transmembrane region" description="Helical" evidence="1">
    <location>
        <begin position="126"/>
        <end position="147"/>
    </location>
</feature>
<evidence type="ECO:0000313" key="4">
    <source>
        <dbReference type="Proteomes" id="UP000183461"/>
    </source>
</evidence>
<reference evidence="3 4" key="1">
    <citation type="submission" date="2016-11" db="EMBL/GenBank/DDBJ databases">
        <authorList>
            <person name="Jaros S."/>
            <person name="Januszkiewicz K."/>
            <person name="Wedrychowicz H."/>
        </authorList>
    </citation>
    <scope>NUCLEOTIDE SEQUENCE [LARGE SCALE GENOMIC DNA]</scope>
    <source>
        <strain evidence="3 4">YL228</strain>
    </source>
</reference>
<feature type="transmembrane region" description="Helical" evidence="1">
    <location>
        <begin position="243"/>
        <end position="260"/>
    </location>
</feature>
<dbReference type="GO" id="GO:0006508">
    <property type="term" value="P:proteolysis"/>
    <property type="evidence" value="ECO:0007669"/>
    <property type="project" value="UniProtKB-KW"/>
</dbReference>
<dbReference type="GO" id="GO:0080120">
    <property type="term" value="P:CAAX-box protein maturation"/>
    <property type="evidence" value="ECO:0007669"/>
    <property type="project" value="UniProtKB-ARBA"/>
</dbReference>
<gene>
    <name evidence="3" type="ORF">SAMN02910280_2305</name>
</gene>
<feature type="transmembrane region" description="Helical" evidence="1">
    <location>
        <begin position="361"/>
        <end position="383"/>
    </location>
</feature>
<sequence>MQLTDTSEKNIINVVEQFDYSTQDDGYNQSFIKWRKNKDNPYSFNFKMDRRESVFVDGKGFESKSLPTAERNCVIKIMNVAGIAMLMWVVIDNIISKAVISLFSFLGFDIHTSFFSTGFYGGDVEIVTSLILIGLMKVILPAWYVHWKLKMPLKAQYMTRLRHSSDMIATLCMSLAASAVTSLPNIYTNRTRQVFNYFREIDADATAWDQQQFIIYAIFDIVVVSVMSELFFRGAIFGALRQFGDLFAVVVTSMMSALLVQDVREFPAALLMSAIAAAGMLRSGSILTAVYVQIIFKLYRMALILLESTSVDSAFLKRNIFILAVFIFGVAGVSLLYILGKKKNHHRIASYKSEITMWQRLVIAFRSYPVPAVVGVCVMAALIKLIL</sequence>
<feature type="transmembrane region" description="Helical" evidence="1">
    <location>
        <begin position="213"/>
        <end position="231"/>
    </location>
</feature>
<evidence type="ECO:0000256" key="1">
    <source>
        <dbReference type="SAM" id="Phobius"/>
    </source>
</evidence>
<dbReference type="Pfam" id="PF02517">
    <property type="entry name" value="Rce1-like"/>
    <property type="match status" value="1"/>
</dbReference>
<keyword evidence="3" id="KW-0645">Protease</keyword>
<accession>A0A1K1NXH4</accession>
<dbReference type="Proteomes" id="UP000183461">
    <property type="component" value="Unassembled WGS sequence"/>
</dbReference>
<dbReference type="RefSeq" id="WP_072300551.1">
    <property type="nucleotide sequence ID" value="NZ_FPIP01000006.1"/>
</dbReference>
<feature type="transmembrane region" description="Helical" evidence="1">
    <location>
        <begin position="168"/>
        <end position="187"/>
    </location>
</feature>
<feature type="domain" description="CAAX prenyl protease 2/Lysostaphin resistance protein A-like" evidence="2">
    <location>
        <begin position="212"/>
        <end position="296"/>
    </location>
</feature>
<proteinExistence type="predicted"/>
<keyword evidence="1" id="KW-0472">Membrane</keyword>
<evidence type="ECO:0000313" key="3">
    <source>
        <dbReference type="EMBL" id="SFW39971.1"/>
    </source>
</evidence>
<name>A0A1K1NXH4_RUMFL</name>
<keyword evidence="1" id="KW-1133">Transmembrane helix</keyword>
<keyword evidence="1" id="KW-0812">Transmembrane</keyword>
<dbReference type="InterPro" id="IPR003675">
    <property type="entry name" value="Rce1/LyrA-like_dom"/>
</dbReference>
<evidence type="ECO:0000259" key="2">
    <source>
        <dbReference type="Pfam" id="PF02517"/>
    </source>
</evidence>
<keyword evidence="3" id="KW-0378">Hydrolase</keyword>
<dbReference type="GO" id="GO:0004175">
    <property type="term" value="F:endopeptidase activity"/>
    <property type="evidence" value="ECO:0007669"/>
    <property type="project" value="UniProtKB-ARBA"/>
</dbReference>
<feature type="transmembrane region" description="Helical" evidence="1">
    <location>
        <begin position="321"/>
        <end position="340"/>
    </location>
</feature>
<protein>
    <submittedName>
        <fullName evidence="3">CAAX protease self-immunity</fullName>
    </submittedName>
</protein>
<dbReference type="EMBL" id="FPIP01000006">
    <property type="protein sequence ID" value="SFW39971.1"/>
    <property type="molecule type" value="Genomic_DNA"/>
</dbReference>